<evidence type="ECO:0000313" key="2">
    <source>
        <dbReference type="Proteomes" id="UP000177870"/>
    </source>
</evidence>
<dbReference type="Proteomes" id="UP000177870">
    <property type="component" value="Chromosome"/>
</dbReference>
<dbReference type="SUPFAM" id="SSF52540">
    <property type="entry name" value="P-loop containing nucleoside triphosphate hydrolases"/>
    <property type="match status" value="1"/>
</dbReference>
<dbReference type="STRING" id="1458985.BJP34_15940"/>
<proteinExistence type="predicted"/>
<protein>
    <recommendedName>
        <fullName evidence="3">Sulfotransferase domain-containing protein</fullName>
    </recommendedName>
</protein>
<dbReference type="Gene3D" id="3.40.50.300">
    <property type="entry name" value="P-loop containing nucleotide triphosphate hydrolases"/>
    <property type="match status" value="1"/>
</dbReference>
<sequence>MFIHIGYHKTATTFLQQYIFPNHPEIEYWNRHSPKYKWLADIVTCHDFDFNAHEIRLKAQSVSSTTKVKLISWEQFSGAPYRGGSDSRIIADRLHGVFPNAKIIISIRNQLDMIDSLYRQYIHQGGGCGFDSFLNLSHECCVYFSLKHLCYDRMIHYYQQLFGTGAVFVCLYEAFQASHYDFISKLFRFMSLKSNSFNNEIFMNRTNQGMSSLSIAIARIVNRFVYSPSFNPNPVIPFRAINSHFFRRCLQGYLDPLMFNRISGKRSFISKERRVQLNDYFRTSNRSLLNRVDLPLKEYNYPL</sequence>
<dbReference type="InterPro" id="IPR027417">
    <property type="entry name" value="P-loop_NTPase"/>
</dbReference>
<dbReference type="KEGG" id="mpro:BJP34_15940"/>
<evidence type="ECO:0008006" key="3">
    <source>
        <dbReference type="Google" id="ProtNLM"/>
    </source>
</evidence>
<gene>
    <name evidence="1" type="ORF">BJP34_15940</name>
</gene>
<reference evidence="2" key="1">
    <citation type="submission" date="2016-10" db="EMBL/GenBank/DDBJ databases">
        <title>Comparative genomics uncovers the prolific and rare metabolic potential of the cyanobacterial genus Moorea.</title>
        <authorList>
            <person name="Leao T."/>
            <person name="Castelao G."/>
            <person name="Korobeynikov A."/>
            <person name="Monroe E.A."/>
            <person name="Podell S."/>
            <person name="Glukhov E."/>
            <person name="Allen E."/>
            <person name="Gerwick W.H."/>
            <person name="Gerwick L."/>
        </authorList>
    </citation>
    <scope>NUCLEOTIDE SEQUENCE [LARGE SCALE GENOMIC DNA]</scope>
    <source>
        <strain evidence="2">PAL-8-15-08-1</strain>
    </source>
</reference>
<dbReference type="OrthoDB" id="565403at2"/>
<dbReference type="EMBL" id="CP017599">
    <property type="protein sequence ID" value="AOX00734.1"/>
    <property type="molecule type" value="Genomic_DNA"/>
</dbReference>
<name>A0A1D8TT11_9CYAN</name>
<dbReference type="AlphaFoldDB" id="A0A1D8TT11"/>
<accession>A0A1D8TT11</accession>
<organism evidence="1 2">
    <name type="scientific">Moorena producens PAL-8-15-08-1</name>
    <dbReference type="NCBI Taxonomy" id="1458985"/>
    <lineage>
        <taxon>Bacteria</taxon>
        <taxon>Bacillati</taxon>
        <taxon>Cyanobacteriota</taxon>
        <taxon>Cyanophyceae</taxon>
        <taxon>Coleofasciculales</taxon>
        <taxon>Coleofasciculaceae</taxon>
        <taxon>Moorena</taxon>
    </lineage>
</organism>
<dbReference type="RefSeq" id="WP_070393187.1">
    <property type="nucleotide sequence ID" value="NZ_CP017599.1"/>
</dbReference>
<evidence type="ECO:0000313" key="1">
    <source>
        <dbReference type="EMBL" id="AOX00734.1"/>
    </source>
</evidence>